<comment type="caution">
    <text evidence="1">The sequence shown here is derived from an EMBL/GenBank/DDBJ whole genome shotgun (WGS) entry which is preliminary data.</text>
</comment>
<organism evidence="1 2">
    <name type="scientific">Pleuronectes platessa</name>
    <name type="common">European plaice</name>
    <dbReference type="NCBI Taxonomy" id="8262"/>
    <lineage>
        <taxon>Eukaryota</taxon>
        <taxon>Metazoa</taxon>
        <taxon>Chordata</taxon>
        <taxon>Craniata</taxon>
        <taxon>Vertebrata</taxon>
        <taxon>Euteleostomi</taxon>
        <taxon>Actinopterygii</taxon>
        <taxon>Neopterygii</taxon>
        <taxon>Teleostei</taxon>
        <taxon>Neoteleostei</taxon>
        <taxon>Acanthomorphata</taxon>
        <taxon>Carangaria</taxon>
        <taxon>Pleuronectiformes</taxon>
        <taxon>Pleuronectoidei</taxon>
        <taxon>Pleuronectidae</taxon>
        <taxon>Pleuronectes</taxon>
    </lineage>
</organism>
<dbReference type="EMBL" id="CADEAL010003909">
    <property type="protein sequence ID" value="CAB1446233.1"/>
    <property type="molecule type" value="Genomic_DNA"/>
</dbReference>
<name>A0A9N7V5V8_PLEPL</name>
<sequence length="102" mass="11354">MRSGSGCQERMQSLCWLLRVNFPPISARDTRPKGGRLVVGALPLVVWPLELAANGARPGFRAQPGKLPSVFNHRSVYILTAEPLTGHRHQERPDSLIYLPDK</sequence>
<evidence type="ECO:0000313" key="2">
    <source>
        <dbReference type="Proteomes" id="UP001153269"/>
    </source>
</evidence>
<evidence type="ECO:0000313" key="1">
    <source>
        <dbReference type="EMBL" id="CAB1446233.1"/>
    </source>
</evidence>
<protein>
    <submittedName>
        <fullName evidence="1">Uncharacterized protein</fullName>
    </submittedName>
</protein>
<keyword evidence="2" id="KW-1185">Reference proteome</keyword>
<reference evidence="1" key="1">
    <citation type="submission" date="2020-03" db="EMBL/GenBank/DDBJ databases">
        <authorList>
            <person name="Weist P."/>
        </authorList>
    </citation>
    <scope>NUCLEOTIDE SEQUENCE</scope>
</reference>
<gene>
    <name evidence="1" type="ORF">PLEPLA_LOCUS33971</name>
</gene>
<accession>A0A9N7V5V8</accession>
<dbReference type="Proteomes" id="UP001153269">
    <property type="component" value="Unassembled WGS sequence"/>
</dbReference>
<dbReference type="AlphaFoldDB" id="A0A9N7V5V8"/>
<proteinExistence type="predicted"/>